<dbReference type="SUPFAM" id="SSF103190">
    <property type="entry name" value="Sensory domain-like"/>
    <property type="match status" value="1"/>
</dbReference>
<dbReference type="OrthoDB" id="9764808at2"/>
<keyword evidence="1" id="KW-1133">Transmembrane helix</keyword>
<reference evidence="3 4" key="1">
    <citation type="submission" date="2019-04" db="EMBL/GenBank/DDBJ databases">
        <authorList>
            <person name="Hwang J.C."/>
        </authorList>
    </citation>
    <scope>NUCLEOTIDE SEQUENCE [LARGE SCALE GENOMIC DNA]</scope>
    <source>
        <strain evidence="3 4">IMCC35002</strain>
    </source>
</reference>
<protein>
    <submittedName>
        <fullName evidence="3">Transporter substrate-binding domain-containing protein</fullName>
    </submittedName>
</protein>
<dbReference type="Gene3D" id="3.30.450.20">
    <property type="entry name" value="PAS domain"/>
    <property type="match status" value="1"/>
</dbReference>
<dbReference type="InterPro" id="IPR003607">
    <property type="entry name" value="HD/PDEase_dom"/>
</dbReference>
<dbReference type="Gene3D" id="1.10.3210.10">
    <property type="entry name" value="Hypothetical protein af1432"/>
    <property type="match status" value="2"/>
</dbReference>
<gene>
    <name evidence="3" type="ORF">FCL42_17575</name>
</gene>
<dbReference type="SMART" id="SM00062">
    <property type="entry name" value="PBPb"/>
    <property type="match status" value="1"/>
</dbReference>
<dbReference type="PANTHER" id="PTHR43155">
    <property type="entry name" value="CYCLIC DI-GMP PHOSPHODIESTERASE PA4108-RELATED"/>
    <property type="match status" value="1"/>
</dbReference>
<dbReference type="SUPFAM" id="SSF53850">
    <property type="entry name" value="Periplasmic binding protein-like II"/>
    <property type="match status" value="1"/>
</dbReference>
<sequence>MHDLNLANSRIEETTMSSLENRGISIRVTVVFVFIIGTLITAATAITLQYLFSSKIATEAVTAQAEILAKNTQAKVEGLHTKAAHSVEILARNAALVEAGQVDEVATDKLFANLLENNNEFYAVYLGLANGDFYELINLEASPLIRDQLGASLTDRFAKVVIHDLDGRRVKQTLFLNEAFEVSHQFVESSDYDARTRPWFQIADAINASRTKPYLFQHLQAPGQTFSMVMEESGAVIAVDIALSTMSQFLTQQLASGTPLEHSEVFLYDLEGKLVASSAAAIELPRRDLPMLPVTEQERLYLNGLGTVRIANETDWAPLDYSIAGQPRGYTVELIQMLARSLGLSVEFINGVSWDTLVAHFQRGDLEVLTPVYRTGSNRDWGQFSAAMVEMPMALATREQDARYTSLQALDGSVLAVPAGWSIIPEIEAAYPGIRIVEVASVADALRAVASGEADATLETRIILDYTQRVYFIEGLHIEPQLDIGSVNFDAGLRAVFQPELAPLAALFDRALAQVGPDERQYLAQRWLGDMGQIRQQDSLIVPYKALMTTALDRSLQGQLNQVELDGRDSFLYIEPLRVGKDHFFALAVDEDAVLRVSRGEVMVSAAATAICILALLPLCYLLANPIVNPIRQLAKQNEKVMRRQYQQVRRQPSVIKEVDELSSSLVQMSAAIAEHEAQQQRLMDSFVEVIAQTIDDKSPYTGGHCYRVPELGLMMAREASISDSEAFKGFSIADKDKHREFKLAAWLHDCGKISTPEHVVDKGSKLESNYNRIHEIRTRFEVLWRDEEIHYLKAVQATPERELELRAERDQSQRELQQQFEFVATCNVGGEFMADESIDQLKSIAKRTWQRHFDDRLGLGPLEEKRYLDPKVSLPATENLLSNKPEHCIPWERKHSYDPALGIKLVPTELQNNQGELYNLCIRKGTLNDEERFRINEHTVSTIKILESLPFPPELANVPRYASTHHETLKGTGYPRRLTGDQLSVGERILVLADIFEALTADDRPYKKAKSLSCAINILHHMVKDDHVDEEVFRLFLTTGVYLEYAERFLKPSQIDAVDLSKYLQPLPEVEAQPA</sequence>
<organism evidence="3 4">
    <name type="scientific">Ferrimonas aestuarii</name>
    <dbReference type="NCBI Taxonomy" id="2569539"/>
    <lineage>
        <taxon>Bacteria</taxon>
        <taxon>Pseudomonadati</taxon>
        <taxon>Pseudomonadota</taxon>
        <taxon>Gammaproteobacteria</taxon>
        <taxon>Alteromonadales</taxon>
        <taxon>Ferrimonadaceae</taxon>
        <taxon>Ferrimonas</taxon>
    </lineage>
</organism>
<dbReference type="Pfam" id="PF00497">
    <property type="entry name" value="SBP_bac_3"/>
    <property type="match status" value="1"/>
</dbReference>
<evidence type="ECO:0000313" key="3">
    <source>
        <dbReference type="EMBL" id="TKB51653.1"/>
    </source>
</evidence>
<dbReference type="InterPro" id="IPR037522">
    <property type="entry name" value="HD_GYP_dom"/>
</dbReference>
<dbReference type="Pfam" id="PF13487">
    <property type="entry name" value="HD_5"/>
    <property type="match status" value="1"/>
</dbReference>
<dbReference type="SUPFAM" id="SSF109604">
    <property type="entry name" value="HD-domain/PDEase-like"/>
    <property type="match status" value="2"/>
</dbReference>
<dbReference type="InterPro" id="IPR029151">
    <property type="entry name" value="Sensor-like_sf"/>
</dbReference>
<accession>A0A4U1BK99</accession>
<evidence type="ECO:0000259" key="2">
    <source>
        <dbReference type="PROSITE" id="PS51832"/>
    </source>
</evidence>
<keyword evidence="4" id="KW-1185">Reference proteome</keyword>
<dbReference type="CDD" id="cd00077">
    <property type="entry name" value="HDc"/>
    <property type="match status" value="1"/>
</dbReference>
<feature type="domain" description="HD-GYP" evidence="2">
    <location>
        <begin position="849"/>
        <end position="1052"/>
    </location>
</feature>
<name>A0A4U1BK99_9GAMM</name>
<dbReference type="EMBL" id="SWCJ01000018">
    <property type="protein sequence ID" value="TKB51653.1"/>
    <property type="molecule type" value="Genomic_DNA"/>
</dbReference>
<dbReference type="GO" id="GO:0008081">
    <property type="term" value="F:phosphoric diester hydrolase activity"/>
    <property type="evidence" value="ECO:0007669"/>
    <property type="project" value="UniProtKB-ARBA"/>
</dbReference>
<dbReference type="Proteomes" id="UP000305675">
    <property type="component" value="Unassembled WGS sequence"/>
</dbReference>
<feature type="transmembrane region" description="Helical" evidence="1">
    <location>
        <begin position="24"/>
        <end position="48"/>
    </location>
</feature>
<evidence type="ECO:0000256" key="1">
    <source>
        <dbReference type="SAM" id="Phobius"/>
    </source>
</evidence>
<dbReference type="InterPro" id="IPR001638">
    <property type="entry name" value="Solute-binding_3/MltF_N"/>
</dbReference>
<keyword evidence="1" id="KW-0472">Membrane</keyword>
<proteinExistence type="predicted"/>
<keyword evidence="1" id="KW-0812">Transmembrane</keyword>
<dbReference type="PANTHER" id="PTHR43155:SF2">
    <property type="entry name" value="CYCLIC DI-GMP PHOSPHODIESTERASE PA4108"/>
    <property type="match status" value="1"/>
</dbReference>
<evidence type="ECO:0000313" key="4">
    <source>
        <dbReference type="Proteomes" id="UP000305675"/>
    </source>
</evidence>
<dbReference type="AlphaFoldDB" id="A0A4U1BK99"/>
<comment type="caution">
    <text evidence="3">The sequence shown here is derived from an EMBL/GenBank/DDBJ whole genome shotgun (WGS) entry which is preliminary data.</text>
</comment>
<dbReference type="PROSITE" id="PS51832">
    <property type="entry name" value="HD_GYP"/>
    <property type="match status" value="1"/>
</dbReference>
<dbReference type="Gene3D" id="3.40.190.10">
    <property type="entry name" value="Periplasmic binding protein-like II"/>
    <property type="match status" value="2"/>
</dbReference>
<dbReference type="SMART" id="SM00471">
    <property type="entry name" value="HDc"/>
    <property type="match status" value="1"/>
</dbReference>
<dbReference type="CDD" id="cd01007">
    <property type="entry name" value="PBP2_BvgS_HisK_like"/>
    <property type="match status" value="1"/>
</dbReference>